<comment type="function">
    <text evidence="7">Endonuclease that is involved in the suppression of homologous recombination and thus may have a key role in the control of bacterial genetic diversity.</text>
</comment>
<dbReference type="Gene3D" id="3.40.50.300">
    <property type="entry name" value="P-loop containing nucleotide triphosphate hydrolases"/>
    <property type="match status" value="1"/>
</dbReference>
<dbReference type="PANTHER" id="PTHR48466">
    <property type="entry name" value="OS10G0509000 PROTEIN-RELATED"/>
    <property type="match status" value="1"/>
</dbReference>
<dbReference type="PANTHER" id="PTHR48466:SF2">
    <property type="entry name" value="OS10G0509000 PROTEIN"/>
    <property type="match status" value="1"/>
</dbReference>
<feature type="domain" description="Smr" evidence="9">
    <location>
        <begin position="699"/>
        <end position="774"/>
    </location>
</feature>
<keyword evidence="7" id="KW-0540">Nuclease</keyword>
<feature type="region of interest" description="Disordered" evidence="8">
    <location>
        <begin position="532"/>
        <end position="565"/>
    </location>
</feature>
<comment type="caution">
    <text evidence="10">The sequence shown here is derived from an EMBL/GenBank/DDBJ whole genome shotgun (WGS) entry which is preliminary data.</text>
</comment>
<keyword evidence="1 7" id="KW-0699">rRNA-binding</keyword>
<accession>A0ABU9DB07</accession>
<keyword evidence="5 7" id="KW-0694">RNA-binding</keyword>
<dbReference type="PIRSF" id="PIRSF005814">
    <property type="entry name" value="MutS_YshD"/>
    <property type="match status" value="1"/>
</dbReference>
<dbReference type="SUPFAM" id="SSF52540">
    <property type="entry name" value="P-loop containing nucleoside triphosphate hydrolases"/>
    <property type="match status" value="1"/>
</dbReference>
<dbReference type="InterPro" id="IPR045076">
    <property type="entry name" value="MutS"/>
</dbReference>
<dbReference type="SMART" id="SM00533">
    <property type="entry name" value="MUTSd"/>
    <property type="match status" value="1"/>
</dbReference>
<dbReference type="EC" id="3.1.-.-" evidence="7"/>
<dbReference type="SMART" id="SM00534">
    <property type="entry name" value="MUTSac"/>
    <property type="match status" value="1"/>
</dbReference>
<dbReference type="InterPro" id="IPR000432">
    <property type="entry name" value="DNA_mismatch_repair_MutS_C"/>
</dbReference>
<dbReference type="PROSITE" id="PS50828">
    <property type="entry name" value="SMR"/>
    <property type="match status" value="1"/>
</dbReference>
<evidence type="ECO:0000313" key="10">
    <source>
        <dbReference type="EMBL" id="MEK8089913.1"/>
    </source>
</evidence>
<keyword evidence="4 7" id="KW-0067">ATP-binding</keyword>
<keyword evidence="2 7" id="KW-0547">Nucleotide-binding</keyword>
<evidence type="ECO:0000256" key="2">
    <source>
        <dbReference type="ARBA" id="ARBA00022741"/>
    </source>
</evidence>
<keyword evidence="11" id="KW-1185">Reference proteome</keyword>
<evidence type="ECO:0000256" key="1">
    <source>
        <dbReference type="ARBA" id="ARBA00022730"/>
    </source>
</evidence>
<dbReference type="PROSITE" id="PS00486">
    <property type="entry name" value="DNA_MISMATCH_REPAIR_2"/>
    <property type="match status" value="1"/>
</dbReference>
<dbReference type="InterPro" id="IPR027417">
    <property type="entry name" value="P-loop_NTPase"/>
</dbReference>
<dbReference type="EMBL" id="JBBPCO010000008">
    <property type="protein sequence ID" value="MEK8089913.1"/>
    <property type="molecule type" value="Genomic_DNA"/>
</dbReference>
<feature type="binding site" evidence="7">
    <location>
        <begin position="335"/>
        <end position="342"/>
    </location>
    <ligand>
        <name>ATP</name>
        <dbReference type="ChEBI" id="CHEBI:30616"/>
    </ligand>
</feature>
<dbReference type="Proteomes" id="UP001446205">
    <property type="component" value="Unassembled WGS sequence"/>
</dbReference>
<dbReference type="SUPFAM" id="SSF160443">
    <property type="entry name" value="SMR domain-like"/>
    <property type="match status" value="1"/>
</dbReference>
<dbReference type="InterPro" id="IPR007696">
    <property type="entry name" value="DNA_mismatch_repair_MutS_core"/>
</dbReference>
<evidence type="ECO:0000256" key="7">
    <source>
        <dbReference type="HAMAP-Rule" id="MF_00092"/>
    </source>
</evidence>
<comment type="similarity">
    <text evidence="7">Belongs to the DNA mismatch repair MutS family. MutS2 subfamily.</text>
</comment>
<comment type="subunit">
    <text evidence="7">Homodimer. Binds to stalled ribosomes, contacting rRNA.</text>
</comment>
<feature type="region of interest" description="Disordered" evidence="8">
    <location>
        <begin position="609"/>
        <end position="635"/>
    </location>
</feature>
<sequence>MHDHLESIDLPALRTYWLALASHVYGRNHIAARQLATSFEEAETGLRWTAAFMDFRRAGEDLPAQELPDIQPLLQAAQRPGAWLDAADLLAVVQVLQALRDYRQALLRAEPETLIQQLASRFDLPTNLAERLRQSLDEDGQIKDQASTELARVRRQIQATRREIRRILQGLLGRGDLAEAWQEQLITLRAERYVLPVRTSHKGRVRGIVHDRSASGETLFVEPLDTIELNNQLIAQQQEERVELIRILQDLTALLGESAPLLEARLADIAQLDGLRAGALLGERYRGELPELAPQPAFALRELRHPLLCLQLGVEQVVPTDLSLGEHKRQLIITGPNTGGKTVLLKSVGLIHAMSYLGLPVPARGRCGWFPRILTVIGDEQSIALNLSTFSAQLLRLREALDHASQDSLVLLDELGSGTDPREGGALGTAITEALRDRGSLSLVTTHLDALKHYALRESATEIASMRFDVEALRPTYQLQLGISGESHAIDIAQRLNLPDSITRRARVLLQEQESEAERLVRERDQILNQAEAARQDAQSALSAAENQRRQAEQDAEQAAAERDRAYEETLREWNQTLQEARSQVNSRIRQLKHGRDTAGANETLKQMDKQFQRPARPASPQTKRQPQAGDSGIFHPYRLPATVLQVDEAHDRIQVDVRGKQLWGRLAQFEPRAGAQNQTPKPVAASVSLPAADPVLQLDLRGQRREQALQNLLNYLDDANTHGLRQISILHGTGNGVLAEMVRDLLRQDPRVLRFGLARPEQGGAGVTEVELQ</sequence>
<dbReference type="InterPro" id="IPR036063">
    <property type="entry name" value="Smr_dom_sf"/>
</dbReference>
<dbReference type="RefSeq" id="WP_341370971.1">
    <property type="nucleotide sequence ID" value="NZ_JBBPCO010000008.1"/>
</dbReference>
<dbReference type="HAMAP" id="MF_00092">
    <property type="entry name" value="MutS2"/>
    <property type="match status" value="1"/>
</dbReference>
<dbReference type="InterPro" id="IPR036187">
    <property type="entry name" value="DNA_mismatch_repair_MutS_sf"/>
</dbReference>
<dbReference type="EC" id="3.6.4.-" evidence="7"/>
<dbReference type="Pfam" id="PF00488">
    <property type="entry name" value="MutS_V"/>
    <property type="match status" value="1"/>
</dbReference>
<dbReference type="Pfam" id="PF01713">
    <property type="entry name" value="Smr"/>
    <property type="match status" value="1"/>
</dbReference>
<evidence type="ECO:0000259" key="9">
    <source>
        <dbReference type="PROSITE" id="PS50828"/>
    </source>
</evidence>
<proteinExistence type="inferred from homology"/>
<dbReference type="SUPFAM" id="SSF48334">
    <property type="entry name" value="DNA repair protein MutS, domain III"/>
    <property type="match status" value="1"/>
</dbReference>
<keyword evidence="6 7" id="KW-0238">DNA-binding</keyword>
<evidence type="ECO:0000313" key="11">
    <source>
        <dbReference type="Proteomes" id="UP001446205"/>
    </source>
</evidence>
<dbReference type="InterPro" id="IPR005747">
    <property type="entry name" value="MutS2"/>
</dbReference>
<keyword evidence="7" id="KW-0255">Endonuclease</keyword>
<gene>
    <name evidence="7" type="primary">mutS2</name>
    <name evidence="7" type="synonym">rqcU</name>
    <name evidence="10" type="ORF">WOB96_09055</name>
</gene>
<protein>
    <recommendedName>
        <fullName evidence="7">Endonuclease MutS2</fullName>
        <ecNumber evidence="7">3.1.-.-</ecNumber>
    </recommendedName>
    <alternativeName>
        <fullName evidence="7">Ribosome-associated protein quality control-upstream factor</fullName>
        <shortName evidence="7">RQC-upstream factor</shortName>
        <shortName evidence="7">RqcU</shortName>
        <ecNumber evidence="7">3.6.4.-</ecNumber>
    </alternativeName>
</protein>
<evidence type="ECO:0000256" key="4">
    <source>
        <dbReference type="ARBA" id="ARBA00022840"/>
    </source>
</evidence>
<name>A0ABU9DB07_9PROT</name>
<dbReference type="SMART" id="SM00463">
    <property type="entry name" value="SMR"/>
    <property type="match status" value="1"/>
</dbReference>
<dbReference type="Gene3D" id="3.30.1370.110">
    <property type="match status" value="1"/>
</dbReference>
<keyword evidence="3 7" id="KW-0378">Hydrolase</keyword>
<evidence type="ECO:0000256" key="5">
    <source>
        <dbReference type="ARBA" id="ARBA00022884"/>
    </source>
</evidence>
<dbReference type="InterPro" id="IPR002625">
    <property type="entry name" value="Smr_dom"/>
</dbReference>
<evidence type="ECO:0000256" key="3">
    <source>
        <dbReference type="ARBA" id="ARBA00022801"/>
    </source>
</evidence>
<evidence type="ECO:0000256" key="6">
    <source>
        <dbReference type="ARBA" id="ARBA00023125"/>
    </source>
</evidence>
<dbReference type="NCBIfam" id="TIGR01069">
    <property type="entry name" value="mutS2"/>
    <property type="match status" value="1"/>
</dbReference>
<reference evidence="10 11" key="1">
    <citation type="submission" date="2024-04" db="EMBL/GenBank/DDBJ databases">
        <authorList>
            <person name="Abashina T."/>
            <person name="Shaikin A."/>
        </authorList>
    </citation>
    <scope>NUCLEOTIDE SEQUENCE [LARGE SCALE GENOMIC DNA]</scope>
    <source>
        <strain evidence="10 11">AAFK</strain>
    </source>
</reference>
<organism evidence="10 11">
    <name type="scientific">Thermithiobacillus plumbiphilus</name>
    <dbReference type="NCBI Taxonomy" id="1729899"/>
    <lineage>
        <taxon>Bacteria</taxon>
        <taxon>Pseudomonadati</taxon>
        <taxon>Pseudomonadota</taxon>
        <taxon>Acidithiobacillia</taxon>
        <taxon>Acidithiobacillales</taxon>
        <taxon>Thermithiobacillaceae</taxon>
        <taxon>Thermithiobacillus</taxon>
    </lineage>
</organism>
<evidence type="ECO:0000256" key="8">
    <source>
        <dbReference type="SAM" id="MobiDB-lite"/>
    </source>
</evidence>
<comment type="function">
    <text evidence="7">Acts as a ribosome collision sensor, splitting the ribosome into its 2 subunits. Detects stalled/collided 70S ribosomes which it binds and splits by an ATP-hydrolysis driven conformational change. Acts upstream of the ribosome quality control system (RQC), a ribosome-associated complex that mediates the extraction of incompletely synthesized nascent chains from stalled ribosomes and their subsequent degradation. Probably generates substrates for RQC.</text>
</comment>